<feature type="transmembrane region" description="Helical" evidence="1">
    <location>
        <begin position="59"/>
        <end position="79"/>
    </location>
</feature>
<evidence type="ECO:0000256" key="1">
    <source>
        <dbReference type="SAM" id="Phobius"/>
    </source>
</evidence>
<evidence type="ECO:0000313" key="2">
    <source>
        <dbReference type="EMBL" id="SDX40470.1"/>
    </source>
</evidence>
<proteinExistence type="predicted"/>
<dbReference type="RefSeq" id="WP_090410830.1">
    <property type="nucleotide sequence ID" value="NZ_FNOY01000001.1"/>
</dbReference>
<feature type="transmembrane region" description="Helical" evidence="1">
    <location>
        <begin position="21"/>
        <end position="47"/>
    </location>
</feature>
<evidence type="ECO:0008006" key="4">
    <source>
        <dbReference type="Google" id="ProtNLM"/>
    </source>
</evidence>
<name>A0A1H3BEN6_9PROT</name>
<dbReference type="EMBL" id="FNOY01000001">
    <property type="protein sequence ID" value="SDX40470.1"/>
    <property type="molecule type" value="Genomic_DNA"/>
</dbReference>
<dbReference type="Proteomes" id="UP000198640">
    <property type="component" value="Unassembled WGS sequence"/>
</dbReference>
<organism evidence="2 3">
    <name type="scientific">Nitrosomonas halophila</name>
    <dbReference type="NCBI Taxonomy" id="44576"/>
    <lineage>
        <taxon>Bacteria</taxon>
        <taxon>Pseudomonadati</taxon>
        <taxon>Pseudomonadota</taxon>
        <taxon>Betaproteobacteria</taxon>
        <taxon>Nitrosomonadales</taxon>
        <taxon>Nitrosomonadaceae</taxon>
        <taxon>Nitrosomonas</taxon>
    </lineage>
</organism>
<evidence type="ECO:0000313" key="3">
    <source>
        <dbReference type="Proteomes" id="UP000198640"/>
    </source>
</evidence>
<keyword evidence="3" id="KW-1185">Reference proteome</keyword>
<keyword evidence="1" id="KW-1133">Transmembrane helix</keyword>
<dbReference type="AlphaFoldDB" id="A0A1H3BEN6"/>
<keyword evidence="1" id="KW-0472">Membrane</keyword>
<keyword evidence="1" id="KW-0812">Transmembrane</keyword>
<dbReference type="OrthoDB" id="4582921at2"/>
<reference evidence="2 3" key="1">
    <citation type="submission" date="2016-10" db="EMBL/GenBank/DDBJ databases">
        <authorList>
            <person name="de Groot N.N."/>
        </authorList>
    </citation>
    <scope>NUCLEOTIDE SEQUENCE [LARGE SCALE GENOMIC DNA]</scope>
    <source>
        <strain evidence="2 3">Nm1</strain>
    </source>
</reference>
<gene>
    <name evidence="2" type="ORF">SAMN05421881_10015</name>
</gene>
<protein>
    <recommendedName>
        <fullName evidence="4">CBS domain-containing protein</fullName>
    </recommendedName>
</protein>
<accession>A0A1H3BEN6</accession>
<dbReference type="STRING" id="44576.SAMN05421881_10015"/>
<sequence>MRNPDEKNGEHTRTKNTRDRIAKCMIYGSLAVLLVLAAMAILVVAIFDPNALKETSQNIFNGLLPLFGAWVGAVLAFYFSKDNFQTASESVRDTVREFNPQLEKLRQRQVKDVMVPIGAIKYKKLEPEQGEEKLMIKTLVDSLKEGEVSRIPVLDENNVVRYVLHQSMLYKFIAKKSMEPGEGFQYDKATLQDFLRVEGMKKMVASTLAFVAIDRNLADAKSSIFTFPKQRGDPRLRV</sequence>